<comment type="catalytic activity">
    <reaction evidence="1">
        <text>Hydrolysis of (1-&gt;4)-beta-linkages between N-acetylmuramic acid and N-acetyl-D-glucosamine residues in a peptidoglycan and between N-acetyl-D-glucosamine residues in chitodextrins.</text>
        <dbReference type="EC" id="3.2.1.17"/>
    </reaction>
</comment>
<dbReference type="Proteomes" id="UP001209878">
    <property type="component" value="Unassembled WGS sequence"/>
</dbReference>
<dbReference type="GO" id="GO:0003796">
    <property type="term" value="F:lysozyme activity"/>
    <property type="evidence" value="ECO:0007669"/>
    <property type="project" value="UniProtKB-EC"/>
</dbReference>
<evidence type="ECO:0000256" key="6">
    <source>
        <dbReference type="ARBA" id="ARBA00023157"/>
    </source>
</evidence>
<evidence type="ECO:0000256" key="8">
    <source>
        <dbReference type="PIRSR" id="PIRSR608597-3"/>
    </source>
</evidence>
<feature type="domain" description="Chitin-binding type-2" evidence="9">
    <location>
        <begin position="10"/>
        <end position="66"/>
    </location>
</feature>
<dbReference type="GO" id="GO:0042742">
    <property type="term" value="P:defense response to bacterium"/>
    <property type="evidence" value="ECO:0007669"/>
    <property type="project" value="UniProtKB-KW"/>
</dbReference>
<protein>
    <recommendedName>
        <fullName evidence="2">lysozyme</fullName>
        <ecNumber evidence="2">3.2.1.17</ecNumber>
    </recommendedName>
</protein>
<dbReference type="Gene3D" id="1.10.530.10">
    <property type="match status" value="1"/>
</dbReference>
<evidence type="ECO:0000256" key="5">
    <source>
        <dbReference type="ARBA" id="ARBA00022801"/>
    </source>
</evidence>
<dbReference type="GO" id="GO:0005576">
    <property type="term" value="C:extracellular region"/>
    <property type="evidence" value="ECO:0007669"/>
    <property type="project" value="InterPro"/>
</dbReference>
<feature type="disulfide bond" evidence="8">
    <location>
        <begin position="165"/>
        <end position="261"/>
    </location>
</feature>
<dbReference type="InterPro" id="IPR008597">
    <property type="entry name" value="Invert_lysozyme"/>
</dbReference>
<sequence>MCRIAGVRCVDSCVGVASGNYHSCSGCNKYVTCVGRTIYRNRPCPVNQIWDDTVKRCDFVSATCKSCSGATQTPSGPTHDAACTKKGGVCVDICKDNSACQQGALYAGLCAGAATRRCCVPKSTGLRSSVGPDLVRSTVKPATFVPVIVKPGKKAAGLSNNCVRCIGVASGGVKRIGKCSAACGPFGLTWAYWADCGKPNSYRGCTTRMACSRRCVRAYLGKYSHGVVNSCEYYARVHRGGPYGWNSGTTNAFWNKVNKCCHRRRGGC</sequence>
<organism evidence="10 11">
    <name type="scientific">Ridgeia piscesae</name>
    <name type="common">Tubeworm</name>
    <dbReference type="NCBI Taxonomy" id="27915"/>
    <lineage>
        <taxon>Eukaryota</taxon>
        <taxon>Metazoa</taxon>
        <taxon>Spiralia</taxon>
        <taxon>Lophotrochozoa</taxon>
        <taxon>Annelida</taxon>
        <taxon>Polychaeta</taxon>
        <taxon>Sedentaria</taxon>
        <taxon>Canalipalpata</taxon>
        <taxon>Sabellida</taxon>
        <taxon>Siboglinidae</taxon>
        <taxon>Ridgeia</taxon>
    </lineage>
</organism>
<name>A0AAD9NMK4_RIDPI</name>
<dbReference type="Pfam" id="PF05497">
    <property type="entry name" value="Destabilase"/>
    <property type="match status" value="1"/>
</dbReference>
<keyword evidence="7" id="KW-0326">Glycosidase</keyword>
<dbReference type="PANTHER" id="PTHR11195">
    <property type="entry name" value="DESTABILASE-RELATED"/>
    <property type="match status" value="1"/>
</dbReference>
<keyword evidence="4" id="KW-0081">Bacteriolytic enzyme</keyword>
<dbReference type="PROSITE" id="PS51909">
    <property type="entry name" value="LYSOZYME_I"/>
    <property type="match status" value="1"/>
</dbReference>
<feature type="disulfide bond" evidence="8">
    <location>
        <begin position="205"/>
        <end position="211"/>
    </location>
</feature>
<dbReference type="SUPFAM" id="SSF57625">
    <property type="entry name" value="Invertebrate chitin-binding proteins"/>
    <property type="match status" value="1"/>
</dbReference>
<evidence type="ECO:0000259" key="9">
    <source>
        <dbReference type="PROSITE" id="PS50940"/>
    </source>
</evidence>
<dbReference type="AlphaFoldDB" id="A0AAD9NMK4"/>
<keyword evidence="3" id="KW-0929">Antimicrobial</keyword>
<reference evidence="10" key="1">
    <citation type="journal article" date="2023" name="Mol. Biol. Evol.">
        <title>Third-Generation Sequencing Reveals the Adaptive Role of the Epigenome in Three Deep-Sea Polychaetes.</title>
        <authorList>
            <person name="Perez M."/>
            <person name="Aroh O."/>
            <person name="Sun Y."/>
            <person name="Lan Y."/>
            <person name="Juniper S.K."/>
            <person name="Young C.R."/>
            <person name="Angers B."/>
            <person name="Qian P.Y."/>
        </authorList>
    </citation>
    <scope>NUCLEOTIDE SEQUENCE</scope>
    <source>
        <strain evidence="10">R07B-5</strain>
    </source>
</reference>
<accession>A0AAD9NMK4</accession>
<proteinExistence type="predicted"/>
<evidence type="ECO:0000256" key="1">
    <source>
        <dbReference type="ARBA" id="ARBA00000632"/>
    </source>
</evidence>
<dbReference type="InterPro" id="IPR002557">
    <property type="entry name" value="Chitin-bd_dom"/>
</dbReference>
<dbReference type="GO" id="GO:0008061">
    <property type="term" value="F:chitin binding"/>
    <property type="evidence" value="ECO:0007669"/>
    <property type="project" value="InterPro"/>
</dbReference>
<evidence type="ECO:0000256" key="4">
    <source>
        <dbReference type="ARBA" id="ARBA00022638"/>
    </source>
</evidence>
<dbReference type="PANTHER" id="PTHR11195:SF13">
    <property type="entry name" value="INVERTEBRATE-TYPE LYSOZYME 2-RELATED"/>
    <property type="match status" value="1"/>
</dbReference>
<evidence type="ECO:0000313" key="11">
    <source>
        <dbReference type="Proteomes" id="UP001209878"/>
    </source>
</evidence>
<evidence type="ECO:0000256" key="7">
    <source>
        <dbReference type="ARBA" id="ARBA00023295"/>
    </source>
</evidence>
<dbReference type="GO" id="GO:0031640">
    <property type="term" value="P:killing of cells of another organism"/>
    <property type="evidence" value="ECO:0007669"/>
    <property type="project" value="UniProtKB-KW"/>
</dbReference>
<feature type="disulfide bond" evidence="8">
    <location>
        <begin position="196"/>
        <end position="215"/>
    </location>
</feature>
<gene>
    <name evidence="10" type="ORF">NP493_830g01024</name>
</gene>
<comment type="caution">
    <text evidence="10">The sequence shown here is derived from an EMBL/GenBank/DDBJ whole genome shotgun (WGS) entry which is preliminary data.</text>
</comment>
<keyword evidence="6 8" id="KW-1015">Disulfide bond</keyword>
<evidence type="ECO:0000256" key="3">
    <source>
        <dbReference type="ARBA" id="ARBA00022529"/>
    </source>
</evidence>
<dbReference type="Pfam" id="PF01607">
    <property type="entry name" value="CBM_14"/>
    <property type="match status" value="1"/>
</dbReference>
<feature type="disulfide bond" evidence="8">
    <location>
        <begin position="162"/>
        <end position="231"/>
    </location>
</feature>
<evidence type="ECO:0000256" key="2">
    <source>
        <dbReference type="ARBA" id="ARBA00012732"/>
    </source>
</evidence>
<keyword evidence="5" id="KW-0378">Hydrolase</keyword>
<dbReference type="PROSITE" id="PS50940">
    <property type="entry name" value="CHIT_BIND_II"/>
    <property type="match status" value="1"/>
</dbReference>
<evidence type="ECO:0000313" key="10">
    <source>
        <dbReference type="EMBL" id="KAK2174083.1"/>
    </source>
</evidence>
<dbReference type="EMBL" id="JAODUO010000829">
    <property type="protein sequence ID" value="KAK2174083.1"/>
    <property type="molecule type" value="Genomic_DNA"/>
</dbReference>
<dbReference type="EC" id="3.2.1.17" evidence="2"/>
<dbReference type="InterPro" id="IPR036508">
    <property type="entry name" value="Chitin-bd_dom_sf"/>
</dbReference>
<keyword evidence="11" id="KW-1185">Reference proteome</keyword>